<sequence>MPARRAGAQASVSPRGTVIQ</sequence>
<organism evidence="2 3">
    <name type="scientific">Portunus trituberculatus</name>
    <name type="common">Swimming crab</name>
    <name type="synonym">Neptunus trituberculatus</name>
    <dbReference type="NCBI Taxonomy" id="210409"/>
    <lineage>
        <taxon>Eukaryota</taxon>
        <taxon>Metazoa</taxon>
        <taxon>Ecdysozoa</taxon>
        <taxon>Arthropoda</taxon>
        <taxon>Crustacea</taxon>
        <taxon>Multicrustacea</taxon>
        <taxon>Malacostraca</taxon>
        <taxon>Eumalacostraca</taxon>
        <taxon>Eucarida</taxon>
        <taxon>Decapoda</taxon>
        <taxon>Pleocyemata</taxon>
        <taxon>Brachyura</taxon>
        <taxon>Eubrachyura</taxon>
        <taxon>Portunoidea</taxon>
        <taxon>Portunidae</taxon>
        <taxon>Portuninae</taxon>
        <taxon>Portunus</taxon>
    </lineage>
</organism>
<comment type="caution">
    <text evidence="2">The sequence shown here is derived from an EMBL/GenBank/DDBJ whole genome shotgun (WGS) entry which is preliminary data.</text>
</comment>
<protein>
    <submittedName>
        <fullName evidence="2">Uncharacterized protein</fullName>
    </submittedName>
</protein>
<name>A0A5B7HWN6_PORTR</name>
<dbReference type="EMBL" id="VSRR010038769">
    <property type="protein sequence ID" value="MPC74363.1"/>
    <property type="molecule type" value="Genomic_DNA"/>
</dbReference>
<dbReference type="AlphaFoldDB" id="A0A5B7HWN6"/>
<reference evidence="2 3" key="1">
    <citation type="submission" date="2019-05" db="EMBL/GenBank/DDBJ databases">
        <title>Another draft genome of Portunus trituberculatus and its Hox gene families provides insights of decapod evolution.</title>
        <authorList>
            <person name="Jeong J.-H."/>
            <person name="Song I."/>
            <person name="Kim S."/>
            <person name="Choi T."/>
            <person name="Kim D."/>
            <person name="Ryu S."/>
            <person name="Kim W."/>
        </authorList>
    </citation>
    <scope>NUCLEOTIDE SEQUENCE [LARGE SCALE GENOMIC DNA]</scope>
    <source>
        <tissue evidence="2">Muscle</tissue>
    </source>
</reference>
<proteinExistence type="predicted"/>
<evidence type="ECO:0000313" key="3">
    <source>
        <dbReference type="Proteomes" id="UP000324222"/>
    </source>
</evidence>
<evidence type="ECO:0000256" key="1">
    <source>
        <dbReference type="SAM" id="MobiDB-lite"/>
    </source>
</evidence>
<gene>
    <name evidence="2" type="ORF">E2C01_068720</name>
</gene>
<accession>A0A5B7HWN6</accession>
<dbReference type="Proteomes" id="UP000324222">
    <property type="component" value="Unassembled WGS sequence"/>
</dbReference>
<keyword evidence="3" id="KW-1185">Reference proteome</keyword>
<evidence type="ECO:0000313" key="2">
    <source>
        <dbReference type="EMBL" id="MPC74363.1"/>
    </source>
</evidence>
<feature type="compositionally biased region" description="Polar residues" evidence="1">
    <location>
        <begin position="10"/>
        <end position="20"/>
    </location>
</feature>
<feature type="region of interest" description="Disordered" evidence="1">
    <location>
        <begin position="1"/>
        <end position="20"/>
    </location>
</feature>